<dbReference type="PANTHER" id="PTHR43464">
    <property type="entry name" value="METHYLTRANSFERASE"/>
    <property type="match status" value="1"/>
</dbReference>
<reference evidence="5" key="2">
    <citation type="journal article" date="2021" name="PeerJ">
        <title>Extensive microbial diversity within the chicken gut microbiome revealed by metagenomics and culture.</title>
        <authorList>
            <person name="Gilroy R."/>
            <person name="Ravi A."/>
            <person name="Getino M."/>
            <person name="Pursley I."/>
            <person name="Horton D.L."/>
            <person name="Alikhan N.F."/>
            <person name="Baker D."/>
            <person name="Gharbi K."/>
            <person name="Hall N."/>
            <person name="Watson M."/>
            <person name="Adriaenssens E.M."/>
            <person name="Foster-Nyarko E."/>
            <person name="Jarju S."/>
            <person name="Secka A."/>
            <person name="Antonio M."/>
            <person name="Oren A."/>
            <person name="Chaudhuri R.R."/>
            <person name="La Ragione R."/>
            <person name="Hildebrand F."/>
            <person name="Pallen M.J."/>
        </authorList>
    </citation>
    <scope>NUCLEOTIDE SEQUENCE</scope>
    <source>
        <strain evidence="5">ChiSxjej2B14-6234</strain>
    </source>
</reference>
<feature type="domain" description="Methyltransferase" evidence="4">
    <location>
        <begin position="39"/>
        <end position="134"/>
    </location>
</feature>
<proteinExistence type="predicted"/>
<dbReference type="GO" id="GO:0008168">
    <property type="term" value="F:methyltransferase activity"/>
    <property type="evidence" value="ECO:0007669"/>
    <property type="project" value="UniProtKB-KW"/>
</dbReference>
<dbReference type="InterPro" id="IPR029063">
    <property type="entry name" value="SAM-dependent_MTases_sf"/>
</dbReference>
<dbReference type="Pfam" id="PF13649">
    <property type="entry name" value="Methyltransf_25"/>
    <property type="match status" value="1"/>
</dbReference>
<dbReference type="EMBL" id="DVFJ01000017">
    <property type="protein sequence ID" value="HIQ71723.1"/>
    <property type="molecule type" value="Genomic_DNA"/>
</dbReference>
<dbReference type="Proteomes" id="UP000886887">
    <property type="component" value="Unassembled WGS sequence"/>
</dbReference>
<dbReference type="SUPFAM" id="SSF53335">
    <property type="entry name" value="S-adenosyl-L-methionine-dependent methyltransferases"/>
    <property type="match status" value="1"/>
</dbReference>
<protein>
    <submittedName>
        <fullName evidence="5">Class I SAM-dependent methyltransferase</fullName>
    </submittedName>
</protein>
<gene>
    <name evidence="5" type="ORF">IAB73_05900</name>
</gene>
<evidence type="ECO:0000313" key="6">
    <source>
        <dbReference type="Proteomes" id="UP000886887"/>
    </source>
</evidence>
<dbReference type="AlphaFoldDB" id="A0A9D0ZA17"/>
<evidence type="ECO:0000256" key="1">
    <source>
        <dbReference type="ARBA" id="ARBA00022603"/>
    </source>
</evidence>
<evidence type="ECO:0000313" key="5">
    <source>
        <dbReference type="EMBL" id="HIQ71723.1"/>
    </source>
</evidence>
<dbReference type="InterPro" id="IPR041698">
    <property type="entry name" value="Methyltransf_25"/>
</dbReference>
<evidence type="ECO:0000256" key="2">
    <source>
        <dbReference type="ARBA" id="ARBA00022679"/>
    </source>
</evidence>
<accession>A0A9D0ZA17</accession>
<dbReference type="PANTHER" id="PTHR43464:SF19">
    <property type="entry name" value="UBIQUINONE BIOSYNTHESIS O-METHYLTRANSFERASE, MITOCHONDRIAL"/>
    <property type="match status" value="1"/>
</dbReference>
<name>A0A9D0ZA17_9FIRM</name>
<comment type="caution">
    <text evidence="5">The sequence shown here is derived from an EMBL/GenBank/DDBJ whole genome shotgun (WGS) entry which is preliminary data.</text>
</comment>
<evidence type="ECO:0000256" key="3">
    <source>
        <dbReference type="ARBA" id="ARBA00022691"/>
    </source>
</evidence>
<dbReference type="GO" id="GO:0032259">
    <property type="term" value="P:methylation"/>
    <property type="evidence" value="ECO:0007669"/>
    <property type="project" value="UniProtKB-KW"/>
</dbReference>
<keyword evidence="3" id="KW-0949">S-adenosyl-L-methionine</keyword>
<dbReference type="CDD" id="cd02440">
    <property type="entry name" value="AdoMet_MTases"/>
    <property type="match status" value="1"/>
</dbReference>
<dbReference type="Gene3D" id="2.20.25.110">
    <property type="entry name" value="S-adenosyl-L-methionine-dependent methyltransferases"/>
    <property type="match status" value="1"/>
</dbReference>
<evidence type="ECO:0000259" key="4">
    <source>
        <dbReference type="Pfam" id="PF13649"/>
    </source>
</evidence>
<keyword evidence="1 5" id="KW-0489">Methyltransferase</keyword>
<keyword evidence="2" id="KW-0808">Transferase</keyword>
<dbReference type="Gene3D" id="3.40.50.150">
    <property type="entry name" value="Vaccinia Virus protein VP39"/>
    <property type="match status" value="1"/>
</dbReference>
<organism evidence="5 6">
    <name type="scientific">Candidatus Onthenecus intestinigallinarum</name>
    <dbReference type="NCBI Taxonomy" id="2840875"/>
    <lineage>
        <taxon>Bacteria</taxon>
        <taxon>Bacillati</taxon>
        <taxon>Bacillota</taxon>
        <taxon>Clostridia</taxon>
        <taxon>Eubacteriales</taxon>
        <taxon>Candidatus Onthenecus</taxon>
    </lineage>
</organism>
<sequence length="254" mass="28440">MYGEFAQVYDRLMDDVDYDAWAAHYAHLMGLCARPVRRVAECACGTGSLTVRLARMGYEMTGLDLSQAMLERAAEKARHAGVRVTLARQDMRGLTLGRRVDAVLCTCDGVNYLTGEGDAAAFFRAAYAALRPGGGLFFDVSTAHKLRDVLGNAFFGEERDDVCYLWQSRYDAAARVAEMDVTFFVREADGRYRRFRELHRQRAYETDELEAALRAAGFCGVRMYGGQTLQAPCAQDERIHLAAFRPPETEEESV</sequence>
<reference evidence="5" key="1">
    <citation type="submission" date="2020-10" db="EMBL/GenBank/DDBJ databases">
        <authorList>
            <person name="Gilroy R."/>
        </authorList>
    </citation>
    <scope>NUCLEOTIDE SEQUENCE</scope>
    <source>
        <strain evidence="5">ChiSxjej2B14-6234</strain>
    </source>
</reference>